<gene>
    <name evidence="1" type="primary">g6272</name>
    <name evidence="1" type="ORF">VP750_LOCUS5376</name>
</gene>
<proteinExistence type="predicted"/>
<dbReference type="EMBL" id="CAXHTA020000009">
    <property type="protein sequence ID" value="CAL5223717.1"/>
    <property type="molecule type" value="Genomic_DNA"/>
</dbReference>
<keyword evidence="2" id="KW-1185">Reference proteome</keyword>
<protein>
    <submittedName>
        <fullName evidence="1">G6272 protein</fullName>
    </submittedName>
</protein>
<evidence type="ECO:0000313" key="2">
    <source>
        <dbReference type="Proteomes" id="UP001497392"/>
    </source>
</evidence>
<reference evidence="1 2" key="1">
    <citation type="submission" date="2024-06" db="EMBL/GenBank/DDBJ databases">
        <authorList>
            <person name="Kraege A."/>
            <person name="Thomma B."/>
        </authorList>
    </citation>
    <scope>NUCLEOTIDE SEQUENCE [LARGE SCALE GENOMIC DNA]</scope>
</reference>
<dbReference type="Proteomes" id="UP001497392">
    <property type="component" value="Unassembled WGS sequence"/>
</dbReference>
<dbReference type="PANTHER" id="PTHR13244">
    <property type="entry name" value="ZINC FINGER MYND DOMAIN CONTAINING PROTEIN 10"/>
    <property type="match status" value="1"/>
</dbReference>
<organism evidence="1 2">
    <name type="scientific">Coccomyxa viridis</name>
    <dbReference type="NCBI Taxonomy" id="1274662"/>
    <lineage>
        <taxon>Eukaryota</taxon>
        <taxon>Viridiplantae</taxon>
        <taxon>Chlorophyta</taxon>
        <taxon>core chlorophytes</taxon>
        <taxon>Trebouxiophyceae</taxon>
        <taxon>Trebouxiophyceae incertae sedis</taxon>
        <taxon>Coccomyxaceae</taxon>
        <taxon>Coccomyxa</taxon>
    </lineage>
</organism>
<evidence type="ECO:0000313" key="1">
    <source>
        <dbReference type="EMBL" id="CAL5223717.1"/>
    </source>
</evidence>
<accession>A0ABP1G013</accession>
<name>A0ABP1G013_9CHLO</name>
<sequence length="542" mass="59573">MEELLLRATQPRTDIQVGSGDWLRQHDAIERLNIQAHQSAQCRSDEYTVDALVTHGRLSHLVHELLVAEAWGHGALPLLGEHLAKHVDSILWQPLLAQEALLCNFLEVALYQQHACAALSEDALMELGDYCQRKLIALNSAQRESKQGMLHQEVLRELQDRQQESQFYAAMSTLTILRYLTDHMESLPLGIMSRIVTVNDSLLVLVFEDGAWVQSKDSLKLDKHPAQVWLAILNILTGAESKSRALASSARCSAALRLRPLLTDILMDQLPVLKNLRRVLDELMLGCMGTAQDHFGSCLILEQVPTMREGILRGMDWSALAQAQRESTFGAVAAAEQTELRKRSLLTSLDALCAMEPDVASREDAGKGPSEEFVSVSVWRALQNGVLEPWADFKLSVDASKPAEMITVKGSDGSGKDSVKGSRSRLKELSIEATRPLPATGKVAVVFGQHSTECRLSLPAATTKESSASELAAHGWLTVGNLAADGFALQLKLRRVAKPQVRDKDMGEWLCYHPTGGAITVLCDSQTKKVNTGPRNAQSLNF</sequence>
<dbReference type="InterPro" id="IPR052298">
    <property type="entry name" value="ZMYND10"/>
</dbReference>
<dbReference type="PANTHER" id="PTHR13244:SF7">
    <property type="entry name" value="ZINC FINGER MYND DOMAIN-CONTAINING PROTEIN 10"/>
    <property type="match status" value="1"/>
</dbReference>
<comment type="caution">
    <text evidence="1">The sequence shown here is derived from an EMBL/GenBank/DDBJ whole genome shotgun (WGS) entry which is preliminary data.</text>
</comment>